<feature type="domain" description="EfeO-type cupredoxin-like" evidence="1">
    <location>
        <begin position="5"/>
        <end position="88"/>
    </location>
</feature>
<dbReference type="Pfam" id="PF13473">
    <property type="entry name" value="Cupredoxin_1"/>
    <property type="match status" value="1"/>
</dbReference>
<evidence type="ECO:0000313" key="2">
    <source>
        <dbReference type="EMBL" id="APS42648.1"/>
    </source>
</evidence>
<dbReference type="InterPro" id="IPR008972">
    <property type="entry name" value="Cupredoxin"/>
</dbReference>
<dbReference type="OrthoDB" id="9800141at2"/>
<dbReference type="EMBL" id="CP014332">
    <property type="protein sequence ID" value="APS42648.1"/>
    <property type="molecule type" value="Genomic_DNA"/>
</dbReference>
<dbReference type="Gene3D" id="2.60.40.420">
    <property type="entry name" value="Cupredoxins - blue copper proteins"/>
    <property type="match status" value="1"/>
</dbReference>
<sequence length="89" mass="9706">MSELQKVDVTVAGGYEPEVVSLKRGVPAEVTFTRTSTQGCLDVVHSKELGFEEDLPIDEPKTVTINTEKAGEFAFSCGMDMFHGKVIVK</sequence>
<dbReference type="STRING" id="1631871.FOL01_1789"/>
<dbReference type="AlphaFoldDB" id="A0A1L6RDT2"/>
<dbReference type="InterPro" id="IPR028096">
    <property type="entry name" value="EfeO_Cupredoxin"/>
</dbReference>
<gene>
    <name evidence="2" type="ORF">FOL01_1789</name>
</gene>
<dbReference type="KEGG" id="wjo:FOL01_1789"/>
<name>A0A1L6RDT2_9LACO</name>
<accession>A0A1L6RDT2</accession>
<evidence type="ECO:0000259" key="1">
    <source>
        <dbReference type="Pfam" id="PF13473"/>
    </source>
</evidence>
<proteinExistence type="predicted"/>
<dbReference type="Proteomes" id="UP000185473">
    <property type="component" value="Chromosome"/>
</dbReference>
<protein>
    <submittedName>
        <fullName evidence="2">Copper-exporting ATPase</fullName>
    </submittedName>
</protein>
<reference evidence="2 3" key="1">
    <citation type="submission" date="2016-02" db="EMBL/GenBank/DDBJ databases">
        <title>Complete Genome Sequence of Weissella jogaejeotgali FOL01.</title>
        <authorList>
            <person name="Lee J.-H."/>
            <person name="Ku H.-J."/>
        </authorList>
    </citation>
    <scope>NUCLEOTIDE SEQUENCE [LARGE SCALE GENOMIC DNA]</scope>
    <source>
        <strain evidence="2 3">FOL01</strain>
    </source>
</reference>
<dbReference type="RefSeq" id="WP_075270381.1">
    <property type="nucleotide sequence ID" value="NZ_CP014332.1"/>
</dbReference>
<evidence type="ECO:0000313" key="3">
    <source>
        <dbReference type="Proteomes" id="UP000185473"/>
    </source>
</evidence>
<organism evidence="2 3">
    <name type="scientific">Weissella jogaejeotgali</name>
    <dbReference type="NCBI Taxonomy" id="1631871"/>
    <lineage>
        <taxon>Bacteria</taxon>
        <taxon>Bacillati</taxon>
        <taxon>Bacillota</taxon>
        <taxon>Bacilli</taxon>
        <taxon>Lactobacillales</taxon>
        <taxon>Lactobacillaceae</taxon>
        <taxon>Weissella</taxon>
    </lineage>
</organism>
<dbReference type="SUPFAM" id="SSF49503">
    <property type="entry name" value="Cupredoxins"/>
    <property type="match status" value="1"/>
</dbReference>
<keyword evidence="3" id="KW-1185">Reference proteome</keyword>